<dbReference type="InterPro" id="IPR050309">
    <property type="entry name" value="Type-B_Carboxylest/Lipase"/>
</dbReference>
<feature type="signal peptide" evidence="4">
    <location>
        <begin position="1"/>
        <end position="24"/>
    </location>
</feature>
<accession>A0ABT6NBI3</accession>
<dbReference type="SUPFAM" id="SSF53474">
    <property type="entry name" value="alpha/beta-Hydrolases"/>
    <property type="match status" value="1"/>
</dbReference>
<protein>
    <submittedName>
        <fullName evidence="6">Carboxylesterase family protein</fullName>
    </submittedName>
</protein>
<keyword evidence="4" id="KW-0732">Signal</keyword>
<sequence>MMKKKLVSMILFFTLVIISVPSIANSFVSDDLDGRWSLGIYTKWIENGKIVSNENGMYLPQKQLTGLEFSDLALSMNGLELKLTEGDNMITRSEAALALYNVLKLDKTENLAPFKDFNKLSVDEKNAVSTLFVKGIVKGYTNGYFNPSKNLTNEEAVALLDNVASMDQSYQQGVLQNTLYGKVEGVVLNKNKSLAWIGVPYAAAPIGELRWKAPQSPMSWEGIKETKAFSEKAIQIANGSIIGSEDCLYLNIYRPNTEEANLPVLVFIHGGNNQTGTSQDFQGEMLATKTNSIIIAIDYRLGALGWLNLPALKTGNAYEDSGNFGLLDIHESLSWVKENIKSFGGNPYNVTISGQSAGGRDVMAVLISPIFRGDFQKAIALSGGMTITDPTTAKDIAVKAFSELVLEDEIVKTETDAIEWLNTDSDEVRTYLMSLSAERIASLMGNASIRMSVFPHLFADGVTLPVEGFDVFETGKYNKVPVMLGSCESEFSVFAGFDPMFAGALFSGKLAQDPVLFAQYNFAEKYGSMLYTGFNAERSAERLANVSGQPSVYAYRFKWGEDISIIPPGLGYVLGANHGSDMDFVTGKESDLAKSNYTVENKVGRESLSDVIQSYIGNFMYTGNPNSTGLVTWDKWTNKENSSKLMVLDAGLNELQVAMTTEYVIDEDVFKLMDADKTISEEEKSNLISTIMSKRFFSNTLDLHYNN</sequence>
<reference evidence="6 7" key="1">
    <citation type="submission" date="2023-04" db="EMBL/GenBank/DDBJ databases">
        <title>Fusibacter bizertensis strain WBS, isolated from littoral bottom sediments of the Arctic seas - biochemical and genomic analysis.</title>
        <authorList>
            <person name="Brioukhanov A.L."/>
        </authorList>
    </citation>
    <scope>NUCLEOTIDE SEQUENCE [LARGE SCALE GENOMIC DNA]</scope>
    <source>
        <strain evidence="6 7">WBS</strain>
    </source>
</reference>
<dbReference type="Proteomes" id="UP001158045">
    <property type="component" value="Unassembled WGS sequence"/>
</dbReference>
<dbReference type="InterPro" id="IPR002018">
    <property type="entry name" value="CarbesteraseB"/>
</dbReference>
<dbReference type="PROSITE" id="PS51272">
    <property type="entry name" value="SLH"/>
    <property type="match status" value="1"/>
</dbReference>
<keyword evidence="7" id="KW-1185">Reference proteome</keyword>
<dbReference type="PANTHER" id="PTHR11559">
    <property type="entry name" value="CARBOXYLESTERASE"/>
    <property type="match status" value="1"/>
</dbReference>
<organism evidence="6 7">
    <name type="scientific">Fusibacter bizertensis</name>
    <dbReference type="NCBI Taxonomy" id="1488331"/>
    <lineage>
        <taxon>Bacteria</taxon>
        <taxon>Bacillati</taxon>
        <taxon>Bacillota</taxon>
        <taxon>Clostridia</taxon>
        <taxon>Eubacteriales</taxon>
        <taxon>Eubacteriales Family XII. Incertae Sedis</taxon>
        <taxon>Fusibacter</taxon>
    </lineage>
</organism>
<dbReference type="Pfam" id="PF00395">
    <property type="entry name" value="SLH"/>
    <property type="match status" value="1"/>
</dbReference>
<name>A0ABT6NBI3_9FIRM</name>
<gene>
    <name evidence="6" type="ORF">QE109_06440</name>
</gene>
<evidence type="ECO:0000256" key="3">
    <source>
        <dbReference type="ARBA" id="ARBA00022801"/>
    </source>
</evidence>
<evidence type="ECO:0000256" key="4">
    <source>
        <dbReference type="SAM" id="SignalP"/>
    </source>
</evidence>
<evidence type="ECO:0000259" key="5">
    <source>
        <dbReference type="PROSITE" id="PS51272"/>
    </source>
</evidence>
<feature type="chain" id="PRO_5047492010" evidence="4">
    <location>
        <begin position="25"/>
        <end position="707"/>
    </location>
</feature>
<dbReference type="InterPro" id="IPR019826">
    <property type="entry name" value="Carboxylesterase_B_AS"/>
</dbReference>
<dbReference type="PROSITE" id="PS00122">
    <property type="entry name" value="CARBOXYLESTERASE_B_1"/>
    <property type="match status" value="1"/>
</dbReference>
<dbReference type="InterPro" id="IPR029058">
    <property type="entry name" value="AB_hydrolase_fold"/>
</dbReference>
<dbReference type="EMBL" id="JARYZI010000003">
    <property type="protein sequence ID" value="MDH8677777.1"/>
    <property type="molecule type" value="Genomic_DNA"/>
</dbReference>
<evidence type="ECO:0000313" key="6">
    <source>
        <dbReference type="EMBL" id="MDH8677777.1"/>
    </source>
</evidence>
<dbReference type="InterPro" id="IPR019819">
    <property type="entry name" value="Carboxylesterase_B_CS"/>
</dbReference>
<evidence type="ECO:0000313" key="7">
    <source>
        <dbReference type="Proteomes" id="UP001158045"/>
    </source>
</evidence>
<dbReference type="PROSITE" id="PS00941">
    <property type="entry name" value="CARBOXYLESTERASE_B_2"/>
    <property type="match status" value="1"/>
</dbReference>
<evidence type="ECO:0000256" key="1">
    <source>
        <dbReference type="ARBA" id="ARBA00005964"/>
    </source>
</evidence>
<dbReference type="RefSeq" id="WP_281093598.1">
    <property type="nucleotide sequence ID" value="NZ_JARYZI010000003.1"/>
</dbReference>
<keyword evidence="2" id="KW-0677">Repeat</keyword>
<dbReference type="InterPro" id="IPR001119">
    <property type="entry name" value="SLH_dom"/>
</dbReference>
<proteinExistence type="inferred from homology"/>
<dbReference type="Gene3D" id="3.40.50.1820">
    <property type="entry name" value="alpha/beta hydrolase"/>
    <property type="match status" value="1"/>
</dbReference>
<comment type="similarity">
    <text evidence="1">Belongs to the type-B carboxylesterase/lipase family.</text>
</comment>
<comment type="caution">
    <text evidence="6">The sequence shown here is derived from an EMBL/GenBank/DDBJ whole genome shotgun (WGS) entry which is preliminary data.</text>
</comment>
<evidence type="ECO:0000256" key="2">
    <source>
        <dbReference type="ARBA" id="ARBA00022737"/>
    </source>
</evidence>
<feature type="domain" description="SLH" evidence="5">
    <location>
        <begin position="111"/>
        <end position="174"/>
    </location>
</feature>
<dbReference type="Pfam" id="PF00135">
    <property type="entry name" value="COesterase"/>
    <property type="match status" value="2"/>
</dbReference>
<keyword evidence="3" id="KW-0378">Hydrolase</keyword>